<evidence type="ECO:0000256" key="5">
    <source>
        <dbReference type="ARBA" id="ARBA00023014"/>
    </source>
</evidence>
<dbReference type="GO" id="GO:0051539">
    <property type="term" value="F:4 iron, 4 sulfur cluster binding"/>
    <property type="evidence" value="ECO:0007669"/>
    <property type="project" value="UniProtKB-KW"/>
</dbReference>
<dbReference type="Proteomes" id="UP000000438">
    <property type="component" value="Chromosome"/>
</dbReference>
<proteinExistence type="predicted"/>
<keyword evidence="2" id="KW-0479">Metal-binding</keyword>
<evidence type="ECO:0000313" key="8">
    <source>
        <dbReference type="Proteomes" id="UP000000438"/>
    </source>
</evidence>
<dbReference type="STRING" id="263820.PTO1405"/>
<reference evidence="7 8" key="1">
    <citation type="journal article" date="2004" name="Proc. Natl. Acad. Sci. U.S.A.">
        <title>Genome sequence of Picrophilus torridus and its implications for life around pH 0.</title>
        <authorList>
            <person name="Futterer O."/>
            <person name="Angelov A."/>
            <person name="Liesegang H."/>
            <person name="Gottschalk G."/>
            <person name="Schleper C."/>
            <person name="Schepers B."/>
            <person name="Dock C."/>
            <person name="Antranikian G."/>
            <person name="Liebl W."/>
        </authorList>
    </citation>
    <scope>NUCLEOTIDE SEQUENCE [LARGE SCALE GENOMIC DNA]</scope>
    <source>
        <strain evidence="8">ATCC 700027 / DSM 9790 / JCM 10055 / NBRC 100828</strain>
    </source>
</reference>
<dbReference type="PANTHER" id="PTHR10849">
    <property type="entry name" value="NADH DEHYDROGENASE UBIQUINONE IRON-SULFUR PROTEIN 8, MITOCHONDRIAL"/>
    <property type="match status" value="1"/>
</dbReference>
<evidence type="ECO:0000313" key="7">
    <source>
        <dbReference type="EMBL" id="AAT43990.1"/>
    </source>
</evidence>
<dbReference type="InParanoid" id="Q6KZ62"/>
<protein>
    <submittedName>
        <fullName evidence="7">NADH-quinone oxidoreductase chain I</fullName>
        <ecNumber evidence="7">1.6.5.3</ecNumber>
    </submittedName>
</protein>
<evidence type="ECO:0000259" key="6">
    <source>
        <dbReference type="PROSITE" id="PS51379"/>
    </source>
</evidence>
<dbReference type="EMBL" id="AE017261">
    <property type="protein sequence ID" value="AAT43990.1"/>
    <property type="molecule type" value="Genomic_DNA"/>
</dbReference>
<gene>
    <name evidence="7" type="ordered locus">PTO1405</name>
</gene>
<dbReference type="NCBIfam" id="TIGR01971">
    <property type="entry name" value="NuoI"/>
    <property type="match status" value="1"/>
</dbReference>
<dbReference type="PATRIC" id="fig|263820.9.peg.1459"/>
<dbReference type="PROSITE" id="PS00198">
    <property type="entry name" value="4FE4S_FER_1"/>
    <property type="match status" value="1"/>
</dbReference>
<keyword evidence="7" id="KW-0560">Oxidoreductase</keyword>
<dbReference type="EC" id="1.6.5.3" evidence="7"/>
<dbReference type="GO" id="GO:0003954">
    <property type="term" value="F:NADH dehydrogenase activity"/>
    <property type="evidence" value="ECO:0007669"/>
    <property type="project" value="TreeGrafter"/>
</dbReference>
<dbReference type="InterPro" id="IPR017896">
    <property type="entry name" value="4Fe4S_Fe-S-bd"/>
</dbReference>
<dbReference type="eggNOG" id="arCOG01543">
    <property type="taxonomic scope" value="Archaea"/>
</dbReference>
<dbReference type="InterPro" id="IPR010226">
    <property type="entry name" value="NADH_quinone_OxRdtase_chainI"/>
</dbReference>
<keyword evidence="4" id="KW-0408">Iron</keyword>
<dbReference type="GO" id="GO:0009060">
    <property type="term" value="P:aerobic respiration"/>
    <property type="evidence" value="ECO:0007669"/>
    <property type="project" value="TreeGrafter"/>
</dbReference>
<dbReference type="GO" id="GO:0046872">
    <property type="term" value="F:metal ion binding"/>
    <property type="evidence" value="ECO:0007669"/>
    <property type="project" value="UniProtKB-KW"/>
</dbReference>
<dbReference type="SUPFAM" id="SSF46548">
    <property type="entry name" value="alpha-helical ferredoxin"/>
    <property type="match status" value="1"/>
</dbReference>
<keyword evidence="1" id="KW-0004">4Fe-4S</keyword>
<dbReference type="GO" id="GO:0016020">
    <property type="term" value="C:membrane"/>
    <property type="evidence" value="ECO:0007669"/>
    <property type="project" value="InterPro"/>
</dbReference>
<evidence type="ECO:0000256" key="1">
    <source>
        <dbReference type="ARBA" id="ARBA00022485"/>
    </source>
</evidence>
<dbReference type="PROSITE" id="PS51379">
    <property type="entry name" value="4FE4S_FER_2"/>
    <property type="match status" value="2"/>
</dbReference>
<dbReference type="InterPro" id="IPR017900">
    <property type="entry name" value="4Fe4S_Fe_S_CS"/>
</dbReference>
<name>Q6KZ62_PICTO</name>
<dbReference type="AlphaFoldDB" id="Q6KZ62"/>
<dbReference type="PANTHER" id="PTHR10849:SF35">
    <property type="entry name" value="FORMATE HYDROGENLYASE SUBUNIT 6-RELATED"/>
    <property type="match status" value="1"/>
</dbReference>
<dbReference type="Pfam" id="PF13183">
    <property type="entry name" value="Fer4_8"/>
    <property type="match status" value="1"/>
</dbReference>
<dbReference type="KEGG" id="pto:PTO1405"/>
<dbReference type="Gene3D" id="3.30.70.3270">
    <property type="match status" value="1"/>
</dbReference>
<keyword evidence="3" id="KW-0677">Repeat</keyword>
<sequence>MYGDVMTANVKEIEIPKKPLPLIGEIQTMYHVGKFIFKKPVTIQYPEEKGDIPERFRYRIFLSPESCIGCTLCQQICPNHSIKMEVWDLSSQNTGAHAIKTARGVRENAQNKRHLYPDVNFGTCTVCRNCEEICPTNAIYLTHEFETARTRNSFTYSPQELTMQEKDVIK</sequence>
<feature type="domain" description="4Fe-4S ferredoxin-type" evidence="6">
    <location>
        <begin position="115"/>
        <end position="144"/>
    </location>
</feature>
<accession>Q6KZ62</accession>
<dbReference type="HOGENOM" id="CLU_067218_4_5_2"/>
<feature type="domain" description="4Fe-4S ferredoxin-type" evidence="6">
    <location>
        <begin position="58"/>
        <end position="87"/>
    </location>
</feature>
<evidence type="ECO:0000256" key="3">
    <source>
        <dbReference type="ARBA" id="ARBA00022737"/>
    </source>
</evidence>
<organism evidence="7 8">
    <name type="scientific">Picrophilus torridus (strain ATCC 700027 / DSM 9790 / JCM 10055 / NBRC 100828 / KAW 2/3)</name>
    <dbReference type="NCBI Taxonomy" id="1122961"/>
    <lineage>
        <taxon>Archaea</taxon>
        <taxon>Methanobacteriati</taxon>
        <taxon>Thermoplasmatota</taxon>
        <taxon>Thermoplasmata</taxon>
        <taxon>Thermoplasmatales</taxon>
        <taxon>Picrophilaceae</taxon>
        <taxon>Picrophilus</taxon>
    </lineage>
</organism>
<keyword evidence="5" id="KW-0411">Iron-sulfur</keyword>
<evidence type="ECO:0000256" key="4">
    <source>
        <dbReference type="ARBA" id="ARBA00023004"/>
    </source>
</evidence>
<dbReference type="PaxDb" id="263820-PTO1405"/>
<evidence type="ECO:0000256" key="2">
    <source>
        <dbReference type="ARBA" id="ARBA00022723"/>
    </source>
</evidence>
<dbReference type="NCBIfam" id="NF004545">
    <property type="entry name" value="PRK05888.3-1"/>
    <property type="match status" value="1"/>
</dbReference>